<protein>
    <submittedName>
        <fullName evidence="2">Uncharacterized protein</fullName>
    </submittedName>
</protein>
<evidence type="ECO:0000313" key="2">
    <source>
        <dbReference type="EMBL" id="MPC60456.1"/>
    </source>
</evidence>
<sequence length="89" mass="9663">MTLDRGQEGVGGRSIHSASITILTTTAAAAAAIITTTLSQQHIFVRQSGAAPRLTHRRRVTPSSSPGLTWTPRPFTPSSWHRKENKQES</sequence>
<dbReference type="EMBL" id="VSRR010017538">
    <property type="protein sequence ID" value="MPC60456.1"/>
    <property type="molecule type" value="Genomic_DNA"/>
</dbReference>
<reference evidence="2 3" key="1">
    <citation type="submission" date="2019-05" db="EMBL/GenBank/DDBJ databases">
        <title>Another draft genome of Portunus trituberculatus and its Hox gene families provides insights of decapod evolution.</title>
        <authorList>
            <person name="Jeong J.-H."/>
            <person name="Song I."/>
            <person name="Kim S."/>
            <person name="Choi T."/>
            <person name="Kim D."/>
            <person name="Ryu S."/>
            <person name="Kim W."/>
        </authorList>
    </citation>
    <scope>NUCLEOTIDE SEQUENCE [LARGE SCALE GENOMIC DNA]</scope>
    <source>
        <tissue evidence="2">Muscle</tissue>
    </source>
</reference>
<evidence type="ECO:0000313" key="3">
    <source>
        <dbReference type="Proteomes" id="UP000324222"/>
    </source>
</evidence>
<proteinExistence type="predicted"/>
<dbReference type="Proteomes" id="UP000324222">
    <property type="component" value="Unassembled WGS sequence"/>
</dbReference>
<feature type="region of interest" description="Disordered" evidence="1">
    <location>
        <begin position="49"/>
        <end position="89"/>
    </location>
</feature>
<name>A0A5B7GS52_PORTR</name>
<evidence type="ECO:0000256" key="1">
    <source>
        <dbReference type="SAM" id="MobiDB-lite"/>
    </source>
</evidence>
<accession>A0A5B7GS52</accession>
<keyword evidence="3" id="KW-1185">Reference proteome</keyword>
<dbReference type="AlphaFoldDB" id="A0A5B7GS52"/>
<gene>
    <name evidence="2" type="ORF">E2C01_054501</name>
</gene>
<comment type="caution">
    <text evidence="2">The sequence shown here is derived from an EMBL/GenBank/DDBJ whole genome shotgun (WGS) entry which is preliminary data.</text>
</comment>
<organism evidence="2 3">
    <name type="scientific">Portunus trituberculatus</name>
    <name type="common">Swimming crab</name>
    <name type="synonym">Neptunus trituberculatus</name>
    <dbReference type="NCBI Taxonomy" id="210409"/>
    <lineage>
        <taxon>Eukaryota</taxon>
        <taxon>Metazoa</taxon>
        <taxon>Ecdysozoa</taxon>
        <taxon>Arthropoda</taxon>
        <taxon>Crustacea</taxon>
        <taxon>Multicrustacea</taxon>
        <taxon>Malacostraca</taxon>
        <taxon>Eumalacostraca</taxon>
        <taxon>Eucarida</taxon>
        <taxon>Decapoda</taxon>
        <taxon>Pleocyemata</taxon>
        <taxon>Brachyura</taxon>
        <taxon>Eubrachyura</taxon>
        <taxon>Portunoidea</taxon>
        <taxon>Portunidae</taxon>
        <taxon>Portuninae</taxon>
        <taxon>Portunus</taxon>
    </lineage>
</organism>